<comment type="caution">
    <text evidence="1">The sequence shown here is derived from an EMBL/GenBank/DDBJ whole genome shotgun (WGS) entry which is preliminary data.</text>
</comment>
<reference evidence="1 2" key="1">
    <citation type="submission" date="2024-08" db="EMBL/GenBank/DDBJ databases">
        <title>Clostridium lapicellarii sp. nov., and Clostridium renhuaiense sp. nov., two species isolated from the mud in a fermentation cellar used for producing sauce-flavour Chinese liquors.</title>
        <authorList>
            <person name="Yang F."/>
            <person name="Wang H."/>
            <person name="Chen L.Q."/>
            <person name="Zhou N."/>
            <person name="Lu J.J."/>
            <person name="Pu X.X."/>
            <person name="Wan B."/>
            <person name="Wang L."/>
            <person name="Liu S.J."/>
        </authorList>
    </citation>
    <scope>NUCLEOTIDE SEQUENCE [LARGE SCALE GENOMIC DNA]</scope>
    <source>
        <strain evidence="1 2">MT-5</strain>
    </source>
</reference>
<proteinExistence type="predicted"/>
<sequence length="151" mass="17649">MGERHLCNDKNFDEIKVGDKVEFYENIDMNRHVKFRDLFEDFSPVHNDKFIAKRTNYDDVIGYGFMLNGFLSRLYGEYLPGGTSICIKQESNFRRAFYIGDTVKIVGKVINKIESTKFLVIETKMYRNSDELIFTGKGIVQIIFDNFNSIK</sequence>
<evidence type="ECO:0000313" key="1">
    <source>
        <dbReference type="EMBL" id="MEY7998799.1"/>
    </source>
</evidence>
<organism evidence="1 2">
    <name type="scientific">Clostridium moutaii</name>
    <dbReference type="NCBI Taxonomy" id="3240932"/>
    <lineage>
        <taxon>Bacteria</taxon>
        <taxon>Bacillati</taxon>
        <taxon>Bacillota</taxon>
        <taxon>Clostridia</taxon>
        <taxon>Eubacteriales</taxon>
        <taxon>Clostridiaceae</taxon>
        <taxon>Clostridium</taxon>
    </lineage>
</organism>
<dbReference type="Gene3D" id="3.10.129.10">
    <property type="entry name" value="Hotdog Thioesterase"/>
    <property type="match status" value="1"/>
</dbReference>
<dbReference type="InterPro" id="IPR050965">
    <property type="entry name" value="UPF0336/Enoyl-CoA_hydratase"/>
</dbReference>
<evidence type="ECO:0008006" key="3">
    <source>
        <dbReference type="Google" id="ProtNLM"/>
    </source>
</evidence>
<accession>A0ABV4BJ53</accession>
<dbReference type="RefSeq" id="WP_369702683.1">
    <property type="nucleotide sequence ID" value="NZ_JBGEWD010000001.1"/>
</dbReference>
<dbReference type="Proteomes" id="UP001564657">
    <property type="component" value="Unassembled WGS sequence"/>
</dbReference>
<keyword evidence="2" id="KW-1185">Reference proteome</keyword>
<dbReference type="PANTHER" id="PTHR43437">
    <property type="entry name" value="HYDROXYACYL-THIOESTER DEHYDRATASE TYPE 2, MITOCHONDRIAL-RELATED"/>
    <property type="match status" value="1"/>
</dbReference>
<dbReference type="EMBL" id="JBGEWD010000001">
    <property type="protein sequence ID" value="MEY7998799.1"/>
    <property type="molecule type" value="Genomic_DNA"/>
</dbReference>
<dbReference type="PANTHER" id="PTHR43437:SF3">
    <property type="entry name" value="HYDROXYACYL-THIOESTER DEHYDRATASE TYPE 2, MITOCHONDRIAL"/>
    <property type="match status" value="1"/>
</dbReference>
<protein>
    <recommendedName>
        <fullName evidence="3">MaoC-like domain-containing protein</fullName>
    </recommendedName>
</protein>
<gene>
    <name evidence="1" type="ORF">AB8U03_01080</name>
</gene>
<name>A0ABV4BJ53_9CLOT</name>
<dbReference type="SUPFAM" id="SSF54637">
    <property type="entry name" value="Thioesterase/thiol ester dehydrase-isomerase"/>
    <property type="match status" value="1"/>
</dbReference>
<evidence type="ECO:0000313" key="2">
    <source>
        <dbReference type="Proteomes" id="UP001564657"/>
    </source>
</evidence>
<dbReference type="InterPro" id="IPR029069">
    <property type="entry name" value="HotDog_dom_sf"/>
</dbReference>